<dbReference type="EMBL" id="KN550714">
    <property type="protein sequence ID" value="KHJ93549.1"/>
    <property type="molecule type" value="Genomic_DNA"/>
</dbReference>
<proteinExistence type="predicted"/>
<evidence type="ECO:0000313" key="1">
    <source>
        <dbReference type="EMBL" id="KHJ93549.1"/>
    </source>
</evidence>
<dbReference type="AlphaFoldDB" id="A0A0B1T8H6"/>
<keyword evidence="2" id="KW-1185">Reference proteome</keyword>
<organism evidence="1 2">
    <name type="scientific">Oesophagostomum dentatum</name>
    <name type="common">Nodular worm</name>
    <dbReference type="NCBI Taxonomy" id="61180"/>
    <lineage>
        <taxon>Eukaryota</taxon>
        <taxon>Metazoa</taxon>
        <taxon>Ecdysozoa</taxon>
        <taxon>Nematoda</taxon>
        <taxon>Chromadorea</taxon>
        <taxon>Rhabditida</taxon>
        <taxon>Rhabditina</taxon>
        <taxon>Rhabditomorpha</taxon>
        <taxon>Strongyloidea</taxon>
        <taxon>Strongylidae</taxon>
        <taxon>Oesophagostomum</taxon>
    </lineage>
</organism>
<dbReference type="PANTHER" id="PTHR47331:SF1">
    <property type="entry name" value="GAG-LIKE PROTEIN"/>
    <property type="match status" value="1"/>
</dbReference>
<protein>
    <recommendedName>
        <fullName evidence="3">Peptidase family A16</fullName>
    </recommendedName>
</protein>
<name>A0A0B1T8H6_OESDE</name>
<accession>A0A0B1T8H6</accession>
<gene>
    <name evidence="1" type="ORF">OESDEN_06536</name>
</gene>
<dbReference type="InterPro" id="IPR005312">
    <property type="entry name" value="DUF1759"/>
</dbReference>
<dbReference type="PANTHER" id="PTHR47331">
    <property type="entry name" value="PHD-TYPE DOMAIN-CONTAINING PROTEIN"/>
    <property type="match status" value="1"/>
</dbReference>
<reference evidence="1 2" key="1">
    <citation type="submission" date="2014-03" db="EMBL/GenBank/DDBJ databases">
        <title>Draft genome of the hookworm Oesophagostomum dentatum.</title>
        <authorList>
            <person name="Mitreva M."/>
        </authorList>
    </citation>
    <scope>NUCLEOTIDE SEQUENCE [LARGE SCALE GENOMIC DNA]</scope>
    <source>
        <strain evidence="1 2">OD-Hann</strain>
    </source>
</reference>
<dbReference type="Proteomes" id="UP000053660">
    <property type="component" value="Unassembled WGS sequence"/>
</dbReference>
<evidence type="ECO:0000313" key="2">
    <source>
        <dbReference type="Proteomes" id="UP000053660"/>
    </source>
</evidence>
<evidence type="ECO:0008006" key="3">
    <source>
        <dbReference type="Google" id="ProtNLM"/>
    </source>
</evidence>
<dbReference type="OrthoDB" id="5864015at2759"/>
<dbReference type="Pfam" id="PF03564">
    <property type="entry name" value="DUF1759"/>
    <property type="match status" value="1"/>
</dbReference>
<sequence length="341" mass="38816">MRLPQFEVPSFHGNYRDYPTFWTTYNTLIHSNQQLSTTDKFLFLKQSLKGSAASLLSTMPVIAENYEKAIKLLDKRFNKSRCIADMLITELEKLPKAQHGAISCRKTLATITEKLSHIECSGVQMDNNRMWRRLILSKFRDGVSERVLRKEHKEGKPFSTGEILEILGNSISVKEAIALSADALQDRLNFSQVEPLRYQETHIGASTVQSTRPRMHCICGSPSHEAWHCPTFTTPGARRSEVAKKKLCWKCFNSNHRPSDCKLTKACPKCYKDHHPSLLLQTALLEVSHIRNEASHSLGQCSKVSQQGIQGHRKMRRLFSATPTLLLKLQKNSMCSLQQQH</sequence>